<feature type="coiled-coil region" evidence="2">
    <location>
        <begin position="329"/>
        <end position="385"/>
    </location>
</feature>
<dbReference type="EMBL" id="CAJOBA010047219">
    <property type="protein sequence ID" value="CAF4198592.1"/>
    <property type="molecule type" value="Genomic_DNA"/>
</dbReference>
<sequence>YQALKYASDNSLAPVKIVCEPKLQKQNQGMAVIQQLFKYIEVDFRRNYPHLGMKALGFEHWWINRNGDLMGVTKCIDMYVYLCDSKNYPLSINNVQLKPILPKHLPAQLSVMIKFVDNCISVDEVKTELESQFTNIFAIVDIFGSKNMRNRHVRMDLASKREYENILNSGKVSIFGQLYDAYEFLSPPKLLICSKCNSPGHTKKNCRCDFEVCRRCGSDRLNGDHINCIIKCHHCEGEHLSTNYVCPILTQYRKDLVAELKRRPDLIPKDVQLFIPGEYRVNDKNNRTLGNNNNSKLKQQKLQEFNNYTNINPWTSDNLAVTTPTYKQHQEFSLKMKMINDELEEIKREYAKEKISFKQRYDKQLKKTNQEINILKAQIKIQNEMIKDMYTAVIEIVPAIHQTIIAMDRVIEIVNSDNDNESIQQNYNKILQELSKTSEIVLDRTELLQKHHEKLMGVMEKQNELLVTSLVETSDTENV</sequence>
<evidence type="ECO:0000313" key="5">
    <source>
        <dbReference type="Proteomes" id="UP000682733"/>
    </source>
</evidence>
<keyword evidence="1" id="KW-0863">Zinc-finger</keyword>
<dbReference type="AlphaFoldDB" id="A0A8S2S2V4"/>
<feature type="domain" description="CCHC-type" evidence="3">
    <location>
        <begin position="193"/>
        <end position="207"/>
    </location>
</feature>
<gene>
    <name evidence="4" type="ORF">TMI583_LOCUS33432</name>
</gene>
<keyword evidence="2" id="KW-0175">Coiled coil</keyword>
<dbReference type="GO" id="GO:0003676">
    <property type="term" value="F:nucleic acid binding"/>
    <property type="evidence" value="ECO:0007669"/>
    <property type="project" value="InterPro"/>
</dbReference>
<dbReference type="PROSITE" id="PS50158">
    <property type="entry name" value="ZF_CCHC"/>
    <property type="match status" value="1"/>
</dbReference>
<keyword evidence="1" id="KW-0479">Metal-binding</keyword>
<protein>
    <recommendedName>
        <fullName evidence="3">CCHC-type domain-containing protein</fullName>
    </recommendedName>
</protein>
<name>A0A8S2S2V4_9BILA</name>
<dbReference type="InterPro" id="IPR001878">
    <property type="entry name" value="Znf_CCHC"/>
</dbReference>
<dbReference type="GO" id="GO:0008270">
    <property type="term" value="F:zinc ion binding"/>
    <property type="evidence" value="ECO:0007669"/>
    <property type="project" value="UniProtKB-KW"/>
</dbReference>
<accession>A0A8S2S2V4</accession>
<reference evidence="4" key="1">
    <citation type="submission" date="2021-02" db="EMBL/GenBank/DDBJ databases">
        <authorList>
            <person name="Nowell W R."/>
        </authorList>
    </citation>
    <scope>NUCLEOTIDE SEQUENCE</scope>
</reference>
<evidence type="ECO:0000256" key="1">
    <source>
        <dbReference type="PROSITE-ProRule" id="PRU00047"/>
    </source>
</evidence>
<keyword evidence="1" id="KW-0862">Zinc</keyword>
<feature type="non-terminal residue" evidence="4">
    <location>
        <position position="1"/>
    </location>
</feature>
<evidence type="ECO:0000313" key="4">
    <source>
        <dbReference type="EMBL" id="CAF4198592.1"/>
    </source>
</evidence>
<evidence type="ECO:0000259" key="3">
    <source>
        <dbReference type="PROSITE" id="PS50158"/>
    </source>
</evidence>
<evidence type="ECO:0000256" key="2">
    <source>
        <dbReference type="SAM" id="Coils"/>
    </source>
</evidence>
<proteinExistence type="predicted"/>
<organism evidence="4 5">
    <name type="scientific">Didymodactylos carnosus</name>
    <dbReference type="NCBI Taxonomy" id="1234261"/>
    <lineage>
        <taxon>Eukaryota</taxon>
        <taxon>Metazoa</taxon>
        <taxon>Spiralia</taxon>
        <taxon>Gnathifera</taxon>
        <taxon>Rotifera</taxon>
        <taxon>Eurotatoria</taxon>
        <taxon>Bdelloidea</taxon>
        <taxon>Philodinida</taxon>
        <taxon>Philodinidae</taxon>
        <taxon>Didymodactylos</taxon>
    </lineage>
</organism>
<dbReference type="Proteomes" id="UP000682733">
    <property type="component" value="Unassembled WGS sequence"/>
</dbReference>
<comment type="caution">
    <text evidence="4">The sequence shown here is derived from an EMBL/GenBank/DDBJ whole genome shotgun (WGS) entry which is preliminary data.</text>
</comment>